<dbReference type="RefSeq" id="XP_058341016.1">
    <property type="nucleotide sequence ID" value="XM_058488123.1"/>
</dbReference>
<organism evidence="9 10">
    <name type="scientific">Lichtheimia ornata</name>
    <dbReference type="NCBI Taxonomy" id="688661"/>
    <lineage>
        <taxon>Eukaryota</taxon>
        <taxon>Fungi</taxon>
        <taxon>Fungi incertae sedis</taxon>
        <taxon>Mucoromycota</taxon>
        <taxon>Mucoromycotina</taxon>
        <taxon>Mucoromycetes</taxon>
        <taxon>Mucorales</taxon>
        <taxon>Lichtheimiaceae</taxon>
        <taxon>Lichtheimia</taxon>
    </lineage>
</organism>
<evidence type="ECO:0000256" key="4">
    <source>
        <dbReference type="ARBA" id="ARBA00022692"/>
    </source>
</evidence>
<gene>
    <name evidence="9" type="ORF">O0I10_008116</name>
</gene>
<dbReference type="Proteomes" id="UP001234581">
    <property type="component" value="Unassembled WGS sequence"/>
</dbReference>
<feature type="transmembrane region" description="Helical" evidence="8">
    <location>
        <begin position="46"/>
        <end position="63"/>
    </location>
</feature>
<protein>
    <recommendedName>
        <fullName evidence="2">chitin synthase</fullName>
        <ecNumber evidence="2">2.4.1.16</ecNumber>
    </recommendedName>
</protein>
<feature type="transmembrane region" description="Helical" evidence="8">
    <location>
        <begin position="12"/>
        <end position="34"/>
    </location>
</feature>
<dbReference type="PANTHER" id="PTHR22914:SF41">
    <property type="entry name" value="CHITIN SYNTHASE 7"/>
    <property type="match status" value="1"/>
</dbReference>
<dbReference type="GO" id="GO:0004100">
    <property type="term" value="F:chitin synthase activity"/>
    <property type="evidence" value="ECO:0007669"/>
    <property type="project" value="UniProtKB-EC"/>
</dbReference>
<keyword evidence="5 8" id="KW-1133">Transmembrane helix</keyword>
<evidence type="ECO:0000256" key="7">
    <source>
        <dbReference type="SAM" id="MobiDB-lite"/>
    </source>
</evidence>
<name>A0AAD7UYP4_9FUNG</name>
<dbReference type="GeneID" id="83215523"/>
<feature type="region of interest" description="Disordered" evidence="7">
    <location>
        <begin position="1142"/>
        <end position="1225"/>
    </location>
</feature>
<dbReference type="GO" id="GO:0006031">
    <property type="term" value="P:chitin biosynthetic process"/>
    <property type="evidence" value="ECO:0007669"/>
    <property type="project" value="TreeGrafter"/>
</dbReference>
<feature type="region of interest" description="Disordered" evidence="7">
    <location>
        <begin position="928"/>
        <end position="950"/>
    </location>
</feature>
<evidence type="ECO:0000313" key="9">
    <source>
        <dbReference type="EMBL" id="KAJ8656103.1"/>
    </source>
</evidence>
<feature type="transmembrane region" description="Helical" evidence="8">
    <location>
        <begin position="817"/>
        <end position="842"/>
    </location>
</feature>
<feature type="region of interest" description="Disordered" evidence="7">
    <location>
        <begin position="1023"/>
        <end position="1042"/>
    </location>
</feature>
<dbReference type="Pfam" id="PF03142">
    <property type="entry name" value="Chitin_synth_2"/>
    <property type="match status" value="2"/>
</dbReference>
<keyword evidence="3" id="KW-0808">Transferase</keyword>
<keyword evidence="10" id="KW-1185">Reference proteome</keyword>
<dbReference type="GO" id="GO:0016020">
    <property type="term" value="C:membrane"/>
    <property type="evidence" value="ECO:0007669"/>
    <property type="project" value="UniProtKB-SubCell"/>
</dbReference>
<evidence type="ECO:0000256" key="3">
    <source>
        <dbReference type="ARBA" id="ARBA00022676"/>
    </source>
</evidence>
<evidence type="ECO:0000256" key="2">
    <source>
        <dbReference type="ARBA" id="ARBA00012543"/>
    </source>
</evidence>
<sequence length="1307" mass="147005">MPTLTCRRILWVIFARLCTLFIPNLLLLHIGGLSTAASRQAWREKVAICFLFVGITGLFLFWIEYISTLFCDVDHYIPATHVFRNDSRYVAINGQAFEFAKYLDASPPTNQIAAQATKYAGHDMSPMFPSFMMLDRHGRPSYSDNRLEACINQAGRTAQADAWLAYTLSHDSGYKASPTGELITCPIPNNTLNTGAPCYPGVDRHVLPLKGDIVYDLPTINNFTSLPYQDEPGKAFVVLDNKVLDVTMYLNGATNIIEMSSNIYSRAFALDRMFLPLDVTMMLFINVGTDITDNFRANITNAALYEECVKMLFFHGVTDDEAEPTGCKNINPALWATMGAGLLYFLLKMNLAHLCRLRFMQRFLFSSTDILSPGQQQRQPHTVLLVPCYSEPSDIIRQTLESLARTNYDDTKKLLLFVCDGVTRSRYDSKDTHQCVLELLGYSGTIDPIPQPYVSLGQHHRRVNYAKVFSGFYETGRNRVPYLVIVKTGNTREHDHAGNRGKRDTMVLVMSFLERCMNLANNRMAPLEYELFNQCYSVLGIDPRAFKYMLVIDADMQVQSDLVQKLVSRLEKDRRMLAISGHVRPANPEQNIITMLQIFPLYLTSYSGLAYEAFLGTVLSINGGLTMYKLWTENVPDDVSERDTSQHRRRGHRWRFWWRQRSRSISTSQHTLDAVTKWPKVSDEINPANDPWDIQQQHTMNGSQSSLLTGHESRLSLSPNTGIRPCCIHPTVLRGFAAARADTLHMENVLLLGEEQYLGVVLLRSHPKHRLGFEPEAVGYVTLPTHITALQALQSRNMRTTLHNQLEMQRVSWSLGFGCWVVSITKLFDMLLSFPIILYLYSVYIRFFMQVGRVYTIIAFSFTCLVVLHILYFIVRRQFKYVLWFIIYGLFSVPFFAIWFPIVAVWCSDYAERWYDVWPTTSKHRGRSHGIVDHPADNEDDDATSEHKVENTQDVVPRMRLGEYEAVEAEKAYQRAKEEAAALDSKFTGFTGFVSGRAGSIHSMASTPLNDDNNSNNTLRVKKNAPSATTMRAGSLGNPFASPLDNPFDDGYAVYSTHTRHKPSQSQSSYPTWSSRASNDDYFVPPPLPPTAAAMATIPHDTATHVASDRRSIRSTTSNAISLADSNLSLDPEISLETARHDMLSPPHGFDEGGGSSSSSSSPQPPDEEGRTAALHGRVGLKIPGHGISGYNGTSPPAPSTLHHPSSKSIRRRKATPPEPSQQSKDVLLPVATATATAMQDNNSIEAIEQEIRVFLQDADLDSITRAQVKQHLYSVFGELQDEELVHKCIEDITLEFLTRQSSVNPD</sequence>
<evidence type="ECO:0000256" key="6">
    <source>
        <dbReference type="ARBA" id="ARBA00023136"/>
    </source>
</evidence>
<dbReference type="EC" id="2.4.1.16" evidence="2"/>
<evidence type="ECO:0000256" key="5">
    <source>
        <dbReference type="ARBA" id="ARBA00022989"/>
    </source>
</evidence>
<comment type="subcellular location">
    <subcellularLocation>
        <location evidence="1">Membrane</location>
        <topology evidence="1">Multi-pass membrane protein</topology>
    </subcellularLocation>
</comment>
<dbReference type="InterPro" id="IPR029044">
    <property type="entry name" value="Nucleotide-diphossugar_trans"/>
</dbReference>
<feature type="compositionally biased region" description="Basic residues" evidence="7">
    <location>
        <begin position="1205"/>
        <end position="1215"/>
    </location>
</feature>
<comment type="caution">
    <text evidence="9">The sequence shown here is derived from an EMBL/GenBank/DDBJ whole genome shotgun (WGS) entry which is preliminary data.</text>
</comment>
<evidence type="ECO:0000313" key="10">
    <source>
        <dbReference type="Proteomes" id="UP001234581"/>
    </source>
</evidence>
<accession>A0AAD7UYP4</accession>
<evidence type="ECO:0000256" key="1">
    <source>
        <dbReference type="ARBA" id="ARBA00004141"/>
    </source>
</evidence>
<feature type="transmembrane region" description="Helical" evidence="8">
    <location>
        <begin position="882"/>
        <end position="906"/>
    </location>
</feature>
<dbReference type="InterPro" id="IPR004835">
    <property type="entry name" value="Chitin_synth"/>
</dbReference>
<dbReference type="GO" id="GO:0030428">
    <property type="term" value="C:cell septum"/>
    <property type="evidence" value="ECO:0007669"/>
    <property type="project" value="TreeGrafter"/>
</dbReference>
<proteinExistence type="predicted"/>
<keyword evidence="6 8" id="KW-0472">Membrane</keyword>
<keyword evidence="3" id="KW-0328">Glycosyltransferase</keyword>
<keyword evidence="4 8" id="KW-0812">Transmembrane</keyword>
<dbReference type="SUPFAM" id="SSF53448">
    <property type="entry name" value="Nucleotide-diphospho-sugar transferases"/>
    <property type="match status" value="1"/>
</dbReference>
<dbReference type="EMBL" id="JARTCD010000042">
    <property type="protein sequence ID" value="KAJ8656103.1"/>
    <property type="molecule type" value="Genomic_DNA"/>
</dbReference>
<reference evidence="9 10" key="1">
    <citation type="submission" date="2023-03" db="EMBL/GenBank/DDBJ databases">
        <title>Genome sequence of Lichtheimia ornata CBS 291.66.</title>
        <authorList>
            <person name="Mohabir J.T."/>
            <person name="Shea T.P."/>
            <person name="Kurbessoian T."/>
            <person name="Berby B."/>
            <person name="Fontaine J."/>
            <person name="Livny J."/>
            <person name="Gnirke A."/>
            <person name="Stajich J.E."/>
            <person name="Cuomo C.A."/>
        </authorList>
    </citation>
    <scope>NUCLEOTIDE SEQUENCE [LARGE SCALE GENOMIC DNA]</scope>
    <source>
        <strain evidence="9">CBS 291.66</strain>
    </source>
</reference>
<dbReference type="GO" id="GO:0071944">
    <property type="term" value="C:cell periphery"/>
    <property type="evidence" value="ECO:0007669"/>
    <property type="project" value="TreeGrafter"/>
</dbReference>
<evidence type="ECO:0000256" key="8">
    <source>
        <dbReference type="SAM" id="Phobius"/>
    </source>
</evidence>
<dbReference type="PANTHER" id="PTHR22914">
    <property type="entry name" value="CHITIN SYNTHASE"/>
    <property type="match status" value="1"/>
</dbReference>
<feature type="transmembrane region" description="Helical" evidence="8">
    <location>
        <begin position="854"/>
        <end position="875"/>
    </location>
</feature>